<evidence type="ECO:0000313" key="3">
    <source>
        <dbReference type="EMBL" id="EAR84397.1"/>
    </source>
</evidence>
<feature type="compositionally biased region" description="Low complexity" evidence="2">
    <location>
        <begin position="296"/>
        <end position="307"/>
    </location>
</feature>
<protein>
    <submittedName>
        <fullName evidence="3">Uncharacterized protein</fullName>
    </submittedName>
</protein>
<dbReference type="HOGENOM" id="CLU_389597_0_0_1"/>
<feature type="compositionally biased region" description="Polar residues" evidence="2">
    <location>
        <begin position="308"/>
        <end position="330"/>
    </location>
</feature>
<dbReference type="RefSeq" id="XP_001032060.1">
    <property type="nucleotide sequence ID" value="XM_001032060.3"/>
</dbReference>
<dbReference type="InParanoid" id="Q22GD4"/>
<feature type="compositionally biased region" description="Polar residues" evidence="2">
    <location>
        <begin position="285"/>
        <end position="295"/>
    </location>
</feature>
<name>Q22GD4_TETTS</name>
<keyword evidence="4" id="KW-1185">Reference proteome</keyword>
<dbReference type="GeneID" id="7831892"/>
<dbReference type="EMBL" id="GG662460">
    <property type="protein sequence ID" value="EAR84397.1"/>
    <property type="molecule type" value="Genomic_DNA"/>
</dbReference>
<feature type="compositionally biased region" description="Low complexity" evidence="2">
    <location>
        <begin position="156"/>
        <end position="173"/>
    </location>
</feature>
<feature type="region of interest" description="Disordered" evidence="2">
    <location>
        <begin position="148"/>
        <end position="179"/>
    </location>
</feature>
<evidence type="ECO:0000313" key="4">
    <source>
        <dbReference type="Proteomes" id="UP000009168"/>
    </source>
</evidence>
<feature type="region of interest" description="Disordered" evidence="2">
    <location>
        <begin position="285"/>
        <end position="330"/>
    </location>
</feature>
<accession>Q22GD4</accession>
<proteinExistence type="predicted"/>
<dbReference type="KEGG" id="tet:TTHERM_00703890"/>
<feature type="region of interest" description="Disordered" evidence="2">
    <location>
        <begin position="549"/>
        <end position="600"/>
    </location>
</feature>
<feature type="region of interest" description="Disordered" evidence="2">
    <location>
        <begin position="221"/>
        <end position="245"/>
    </location>
</feature>
<keyword evidence="1" id="KW-0175">Coiled coil</keyword>
<dbReference type="Proteomes" id="UP000009168">
    <property type="component" value="Unassembled WGS sequence"/>
</dbReference>
<evidence type="ECO:0000256" key="2">
    <source>
        <dbReference type="SAM" id="MobiDB-lite"/>
    </source>
</evidence>
<feature type="region of interest" description="Disordered" evidence="2">
    <location>
        <begin position="467"/>
        <end position="530"/>
    </location>
</feature>
<feature type="compositionally biased region" description="Polar residues" evidence="2">
    <location>
        <begin position="567"/>
        <end position="598"/>
    </location>
</feature>
<reference evidence="4" key="1">
    <citation type="journal article" date="2006" name="PLoS Biol.">
        <title>Macronuclear genome sequence of the ciliate Tetrahymena thermophila, a model eukaryote.</title>
        <authorList>
            <person name="Eisen J.A."/>
            <person name="Coyne R.S."/>
            <person name="Wu M."/>
            <person name="Wu D."/>
            <person name="Thiagarajan M."/>
            <person name="Wortman J.R."/>
            <person name="Badger J.H."/>
            <person name="Ren Q."/>
            <person name="Amedeo P."/>
            <person name="Jones K.M."/>
            <person name="Tallon L.J."/>
            <person name="Delcher A.L."/>
            <person name="Salzberg S.L."/>
            <person name="Silva J.C."/>
            <person name="Haas B.J."/>
            <person name="Majoros W.H."/>
            <person name="Farzad M."/>
            <person name="Carlton J.M."/>
            <person name="Smith R.K. Jr."/>
            <person name="Garg J."/>
            <person name="Pearlman R.E."/>
            <person name="Karrer K.M."/>
            <person name="Sun L."/>
            <person name="Manning G."/>
            <person name="Elde N.C."/>
            <person name="Turkewitz A.P."/>
            <person name="Asai D.J."/>
            <person name="Wilkes D.E."/>
            <person name="Wang Y."/>
            <person name="Cai H."/>
            <person name="Collins K."/>
            <person name="Stewart B.A."/>
            <person name="Lee S.R."/>
            <person name="Wilamowska K."/>
            <person name="Weinberg Z."/>
            <person name="Ruzzo W.L."/>
            <person name="Wloga D."/>
            <person name="Gaertig J."/>
            <person name="Frankel J."/>
            <person name="Tsao C.-C."/>
            <person name="Gorovsky M.A."/>
            <person name="Keeling P.J."/>
            <person name="Waller R.F."/>
            <person name="Patron N.J."/>
            <person name="Cherry J.M."/>
            <person name="Stover N.A."/>
            <person name="Krieger C.J."/>
            <person name="del Toro C."/>
            <person name="Ryder H.F."/>
            <person name="Williamson S.C."/>
            <person name="Barbeau R.A."/>
            <person name="Hamilton E.P."/>
            <person name="Orias E."/>
        </authorList>
    </citation>
    <scope>NUCLEOTIDE SEQUENCE [LARGE SCALE GENOMIC DNA]</scope>
    <source>
        <strain evidence="4">SB210</strain>
    </source>
</reference>
<feature type="compositionally biased region" description="Low complexity" evidence="2">
    <location>
        <begin position="484"/>
        <end position="494"/>
    </location>
</feature>
<feature type="compositionally biased region" description="Polar residues" evidence="2">
    <location>
        <begin position="222"/>
        <end position="243"/>
    </location>
</feature>
<gene>
    <name evidence="3" type="ORF">TTHERM_00703890</name>
</gene>
<sequence>MDKNKYEFLNSLLDKEIEIAKNRSLSFTDSRNSFLTNVHKSNLSTSQNNQDQSQQKLDNLQNFNIQNETLENSTANNSYMLNNVSNNKSLTEVSYEDNKKYEKQKKSDFLNQLPMQQNYPQQKFDQKAHIFQNNLFENNINQDNQAKAQMTNQELSSSNNRNSFRQNNGNSGNDSSFISNSKYYVRQTPDSYKQKQYAGESSQKNQLENSITNYSRNDRGALQNSINQSSGFSPFQNNKYNNRNAEHSPDAVLLNQQQINEIPKVSNPIAAQAYYQLDNMKKQISGSSFSPNKGKSLSSNNNSSLSNINHSQRQQKLSYQNYQDQSQYKQNQSFDTNFGQSHQLSYSINQQYDSTTLSSEEKRKQFQKEFESIQNKIQALEDKLKITEKKNQQLGGFSQENNSIVSLQNGVSPFQESNEYPVAQNKGKADISIFTNPTIKQTQMNNSIYHNQISPRFNIQDSIFFQQQDKQSKDISPKHNNQIQSKQSQQQKSSSGKKKKSKTSTKRSETNSDNDDSGLKPKNLNETTESSKKYIKQLKVQILNDSKDFKEETTQKSKQIRFKTPNRKNNSSLPPFSYNIQPSSTQNTNKQQTSPFQNNEEKNMYSEEIKALQKEYQMWEQRRDKQRQQLQHMQENNNRNNSKLQKLKKQANKLIKLKKEQDLHMSEYDQCYHNFEKCELIRQKQKILISCLKDELKLLQKKNNTQNFN</sequence>
<feature type="region of interest" description="Disordered" evidence="2">
    <location>
        <begin position="621"/>
        <end position="644"/>
    </location>
</feature>
<feature type="coiled-coil region" evidence="1">
    <location>
        <begin position="363"/>
        <end position="390"/>
    </location>
</feature>
<feature type="compositionally biased region" description="Basic residues" evidence="2">
    <location>
        <begin position="495"/>
        <end position="505"/>
    </location>
</feature>
<evidence type="ECO:0000256" key="1">
    <source>
        <dbReference type="SAM" id="Coils"/>
    </source>
</evidence>
<dbReference type="AlphaFoldDB" id="Q22GD4"/>
<organism evidence="3 4">
    <name type="scientific">Tetrahymena thermophila (strain SB210)</name>
    <dbReference type="NCBI Taxonomy" id="312017"/>
    <lineage>
        <taxon>Eukaryota</taxon>
        <taxon>Sar</taxon>
        <taxon>Alveolata</taxon>
        <taxon>Ciliophora</taxon>
        <taxon>Intramacronucleata</taxon>
        <taxon>Oligohymenophorea</taxon>
        <taxon>Hymenostomatida</taxon>
        <taxon>Tetrahymenina</taxon>
        <taxon>Tetrahymenidae</taxon>
        <taxon>Tetrahymena</taxon>
    </lineage>
</organism>